<name>A0A813JI27_POLGL</name>
<proteinExistence type="predicted"/>
<dbReference type="EMBL" id="CAJNNW010025130">
    <property type="protein sequence ID" value="CAE8675696.1"/>
    <property type="molecule type" value="Genomic_DNA"/>
</dbReference>
<evidence type="ECO:0000313" key="3">
    <source>
        <dbReference type="EMBL" id="CAE8675696.1"/>
    </source>
</evidence>
<gene>
    <name evidence="3" type="ORF">PGLA2088_LOCUS19500</name>
</gene>
<feature type="signal peptide" evidence="2">
    <location>
        <begin position="1"/>
        <end position="18"/>
    </location>
</feature>
<dbReference type="AlphaFoldDB" id="A0A813JI27"/>
<feature type="compositionally biased region" description="Low complexity" evidence="1">
    <location>
        <begin position="66"/>
        <end position="82"/>
    </location>
</feature>
<evidence type="ECO:0000256" key="2">
    <source>
        <dbReference type="SAM" id="SignalP"/>
    </source>
</evidence>
<evidence type="ECO:0000313" key="4">
    <source>
        <dbReference type="Proteomes" id="UP000626109"/>
    </source>
</evidence>
<accession>A0A813JI27</accession>
<keyword evidence="2" id="KW-0732">Signal</keyword>
<protein>
    <submittedName>
        <fullName evidence="3">Uncharacterized protein</fullName>
    </submittedName>
</protein>
<dbReference type="Proteomes" id="UP000626109">
    <property type="component" value="Unassembled WGS sequence"/>
</dbReference>
<organism evidence="3 4">
    <name type="scientific">Polarella glacialis</name>
    <name type="common">Dinoflagellate</name>
    <dbReference type="NCBI Taxonomy" id="89957"/>
    <lineage>
        <taxon>Eukaryota</taxon>
        <taxon>Sar</taxon>
        <taxon>Alveolata</taxon>
        <taxon>Dinophyceae</taxon>
        <taxon>Suessiales</taxon>
        <taxon>Suessiaceae</taxon>
        <taxon>Polarella</taxon>
    </lineage>
</organism>
<reference evidence="3" key="1">
    <citation type="submission" date="2021-02" db="EMBL/GenBank/DDBJ databases">
        <authorList>
            <person name="Dougan E. K."/>
            <person name="Rhodes N."/>
            <person name="Thang M."/>
            <person name="Chan C."/>
        </authorList>
    </citation>
    <scope>NUCLEOTIDE SEQUENCE</scope>
</reference>
<evidence type="ECO:0000256" key="1">
    <source>
        <dbReference type="SAM" id="MobiDB-lite"/>
    </source>
</evidence>
<sequence length="217" mass="23419">MLFGLMLCLLAAVWLVAARPDLARGLDVGAEALAADDECQIGGVGCALDALQRSWKLGAASRNNTEKNNNNSNSSNSSNSNNTEKIETAVVPGTCNATNPCVHPDRCLSDGTWAQCVPTSASSFEKQCVKWTDRFRYTAIRLMKLNCPNTKCYSNEWCLDGMVCAAQSDGGWAQCISCGAKYFQTSCYSWSTPFKIAAGKVCARKCKHGWSDATLSD</sequence>
<comment type="caution">
    <text evidence="3">The sequence shown here is derived from an EMBL/GenBank/DDBJ whole genome shotgun (WGS) entry which is preliminary data.</text>
</comment>
<feature type="region of interest" description="Disordered" evidence="1">
    <location>
        <begin position="61"/>
        <end position="82"/>
    </location>
</feature>
<feature type="chain" id="PRO_5032759344" evidence="2">
    <location>
        <begin position="19"/>
        <end position="217"/>
    </location>
</feature>